<keyword evidence="2" id="KW-1185">Reference proteome</keyword>
<dbReference type="EMBL" id="JBBWWR010000011">
    <property type="protein sequence ID" value="KAK8959792.1"/>
    <property type="molecule type" value="Genomic_DNA"/>
</dbReference>
<comment type="caution">
    <text evidence="1">The sequence shown here is derived from an EMBL/GenBank/DDBJ whole genome shotgun (WGS) entry which is preliminary data.</text>
</comment>
<reference evidence="1 2" key="1">
    <citation type="journal article" date="2022" name="Nat. Plants">
        <title>Genomes of leafy and leafless Platanthera orchids illuminate the evolution of mycoheterotrophy.</title>
        <authorList>
            <person name="Li M.H."/>
            <person name="Liu K.W."/>
            <person name="Li Z."/>
            <person name="Lu H.C."/>
            <person name="Ye Q.L."/>
            <person name="Zhang D."/>
            <person name="Wang J.Y."/>
            <person name="Li Y.F."/>
            <person name="Zhong Z.M."/>
            <person name="Liu X."/>
            <person name="Yu X."/>
            <person name="Liu D.K."/>
            <person name="Tu X.D."/>
            <person name="Liu B."/>
            <person name="Hao Y."/>
            <person name="Liao X.Y."/>
            <person name="Jiang Y.T."/>
            <person name="Sun W.H."/>
            <person name="Chen J."/>
            <person name="Chen Y.Q."/>
            <person name="Ai Y."/>
            <person name="Zhai J.W."/>
            <person name="Wu S.S."/>
            <person name="Zhou Z."/>
            <person name="Hsiao Y.Y."/>
            <person name="Wu W.L."/>
            <person name="Chen Y.Y."/>
            <person name="Lin Y.F."/>
            <person name="Hsu J.L."/>
            <person name="Li C.Y."/>
            <person name="Wang Z.W."/>
            <person name="Zhao X."/>
            <person name="Zhong W.Y."/>
            <person name="Ma X.K."/>
            <person name="Ma L."/>
            <person name="Huang J."/>
            <person name="Chen G.Z."/>
            <person name="Huang M.Z."/>
            <person name="Huang L."/>
            <person name="Peng D.H."/>
            <person name="Luo Y.B."/>
            <person name="Zou S.Q."/>
            <person name="Chen S.P."/>
            <person name="Lan S."/>
            <person name="Tsai W.C."/>
            <person name="Van de Peer Y."/>
            <person name="Liu Z.J."/>
        </authorList>
    </citation>
    <scope>NUCLEOTIDE SEQUENCE [LARGE SCALE GENOMIC DNA]</scope>
    <source>
        <strain evidence="1">Lor288</strain>
    </source>
</reference>
<gene>
    <name evidence="1" type="ORF">KSP40_PGU015652</name>
</gene>
<evidence type="ECO:0000313" key="2">
    <source>
        <dbReference type="Proteomes" id="UP001412067"/>
    </source>
</evidence>
<sequence>MAGVVLMVCDHRRRPKFEWCTYLDFFIWREETSTNRTGGDIVDVASWLPKARSTTTQAQLAPKAGSARPVVYDKLAHRILFALRLLLEEGEDTCILDVHASSMPVRIDAMLENEYGCEAAQSVEWEEETARTGRECRVRGRDVLAERGLS</sequence>
<proteinExistence type="predicted"/>
<protein>
    <submittedName>
        <fullName evidence="1">Uncharacterized protein</fullName>
    </submittedName>
</protein>
<name>A0ABR2M6L0_9ASPA</name>
<organism evidence="1 2">
    <name type="scientific">Platanthera guangdongensis</name>
    <dbReference type="NCBI Taxonomy" id="2320717"/>
    <lineage>
        <taxon>Eukaryota</taxon>
        <taxon>Viridiplantae</taxon>
        <taxon>Streptophyta</taxon>
        <taxon>Embryophyta</taxon>
        <taxon>Tracheophyta</taxon>
        <taxon>Spermatophyta</taxon>
        <taxon>Magnoliopsida</taxon>
        <taxon>Liliopsida</taxon>
        <taxon>Asparagales</taxon>
        <taxon>Orchidaceae</taxon>
        <taxon>Orchidoideae</taxon>
        <taxon>Orchideae</taxon>
        <taxon>Orchidinae</taxon>
        <taxon>Platanthera</taxon>
    </lineage>
</organism>
<dbReference type="Proteomes" id="UP001412067">
    <property type="component" value="Unassembled WGS sequence"/>
</dbReference>
<evidence type="ECO:0000313" key="1">
    <source>
        <dbReference type="EMBL" id="KAK8959792.1"/>
    </source>
</evidence>
<accession>A0ABR2M6L0</accession>